<keyword evidence="10" id="KW-1185">Reference proteome</keyword>
<dbReference type="GO" id="GO:0004563">
    <property type="term" value="F:beta-N-acetylhexosaminidase activity"/>
    <property type="evidence" value="ECO:0007669"/>
    <property type="project" value="UniProtKB-EC"/>
</dbReference>
<dbReference type="InterPro" id="IPR001764">
    <property type="entry name" value="Glyco_hydro_3_N"/>
</dbReference>
<gene>
    <name evidence="8" type="ORF">I585_02900</name>
    <name evidence="7" type="ORF">UAI_03715</name>
</gene>
<comment type="similarity">
    <text evidence="2">Belongs to the glycosyl hydrolase 3 family.</text>
</comment>
<dbReference type="InterPro" id="IPR036881">
    <property type="entry name" value="Glyco_hydro_3_C_sf"/>
</dbReference>
<reference evidence="8 10" key="2">
    <citation type="submission" date="2013-03" db="EMBL/GenBank/DDBJ databases">
        <title>The Genome Sequence of Enterococcus malodoratus ATCC_43197 (PacBio/Illumina hybrid assembly).</title>
        <authorList>
            <consortium name="The Broad Institute Genomics Platform"/>
            <consortium name="The Broad Institute Genome Sequencing Center for Infectious Disease"/>
            <person name="Earl A."/>
            <person name="Russ C."/>
            <person name="Gilmore M."/>
            <person name="Surin D."/>
            <person name="Walker B."/>
            <person name="Young S."/>
            <person name="Zeng Q."/>
            <person name="Gargeya S."/>
            <person name="Fitzgerald M."/>
            <person name="Haas B."/>
            <person name="Abouelleil A."/>
            <person name="Allen A.W."/>
            <person name="Alvarado L."/>
            <person name="Arachchi H.M."/>
            <person name="Berlin A.M."/>
            <person name="Chapman S.B."/>
            <person name="Gainer-Dewar J."/>
            <person name="Goldberg J."/>
            <person name="Griggs A."/>
            <person name="Gujja S."/>
            <person name="Hansen M."/>
            <person name="Howarth C."/>
            <person name="Imamovic A."/>
            <person name="Ireland A."/>
            <person name="Larimer J."/>
            <person name="McCowan C."/>
            <person name="Murphy C."/>
            <person name="Pearson M."/>
            <person name="Poon T.W."/>
            <person name="Priest M."/>
            <person name="Roberts A."/>
            <person name="Saif S."/>
            <person name="Shea T."/>
            <person name="Sisk P."/>
            <person name="Sykes S."/>
            <person name="Wortman J."/>
            <person name="Nusbaum C."/>
            <person name="Birren B."/>
        </authorList>
    </citation>
    <scope>NUCLEOTIDE SEQUENCE [LARGE SCALE GENOMIC DNA]</scope>
    <source>
        <strain evidence="8 10">ATCC 43197</strain>
    </source>
</reference>
<name>R2QWJ5_9ENTE</name>
<evidence type="ECO:0000256" key="5">
    <source>
        <dbReference type="ARBA" id="ARBA00023295"/>
    </source>
</evidence>
<organism evidence="7 9">
    <name type="scientific">Enterococcus malodoratus ATCC 43197</name>
    <dbReference type="NCBI Taxonomy" id="1158601"/>
    <lineage>
        <taxon>Bacteria</taxon>
        <taxon>Bacillati</taxon>
        <taxon>Bacillota</taxon>
        <taxon>Bacilli</taxon>
        <taxon>Lactobacillales</taxon>
        <taxon>Enterococcaceae</taxon>
        <taxon>Enterococcus</taxon>
    </lineage>
</organism>
<dbReference type="PATRIC" id="fig|1158601.3.peg.3686"/>
<evidence type="ECO:0000256" key="2">
    <source>
        <dbReference type="ARBA" id="ARBA00005336"/>
    </source>
</evidence>
<evidence type="ECO:0000256" key="1">
    <source>
        <dbReference type="ARBA" id="ARBA00001231"/>
    </source>
</evidence>
<evidence type="ECO:0000313" key="8">
    <source>
        <dbReference type="EMBL" id="EOT67379.1"/>
    </source>
</evidence>
<evidence type="ECO:0000313" key="10">
    <source>
        <dbReference type="Proteomes" id="UP000014148"/>
    </source>
</evidence>
<dbReference type="GO" id="GO:0009254">
    <property type="term" value="P:peptidoglycan turnover"/>
    <property type="evidence" value="ECO:0007669"/>
    <property type="project" value="TreeGrafter"/>
</dbReference>
<accession>R2QWJ5</accession>
<dbReference type="SUPFAM" id="SSF51445">
    <property type="entry name" value="(Trans)glycosidases"/>
    <property type="match status" value="1"/>
</dbReference>
<dbReference type="OrthoDB" id="9805821at2"/>
<dbReference type="InterPro" id="IPR036962">
    <property type="entry name" value="Glyco_hydro_3_N_sf"/>
</dbReference>
<dbReference type="Proteomes" id="UP000014148">
    <property type="component" value="Unassembled WGS sequence"/>
</dbReference>
<evidence type="ECO:0000259" key="6">
    <source>
        <dbReference type="Pfam" id="PF00933"/>
    </source>
</evidence>
<sequence length="561" mass="62541">MLDLTKKPYNLTKEQIQQLHEQVQSMSLDDKIGQLFFVIGQDEEQVDIKEFIQTYRPGGMMYRPAPAEKIKRQLTAAQDASDVPLFFSANLESGGNGIITEGTWFGMPLQIAATDDPKQAYELGNVAGYEAAQVGCNMSFSPIVDIDKNFRNPITNTRTFGSDQERVIQMAAAQINGLQENGILPVIKHFPGDGVDERDQHLLSTVNSLPADEWMASYGKIYQTFIEQEVSSIMIGHIMLPAWERKISPEITDADLRPASASKHLIDGLLRDKLGFNGLAITDATPMIGYNAILPREELLPATINAGIDMILFNKNINEDYAFIKKAIENGTLSIERVEEAVLRILATKLTHGLFEAITPETLELKQAAHAEKAEAAAKKSVTLVKDRDQLLPLTVERYPRIRMVVLGDSDDGGFKEGGKVSDLFQKQLEALGFDVSLYDRQRLDFHEIFEEGVAEMNEKFDLALYIANIETASNQTTTRLDWIHLMAADAPWFMKSIPTVFVSTANPYHLFDIPTVSTYINTYTGNKESIEAVIRKMTGTEVFEGINPVDPFCGDFTAKL</sequence>
<dbReference type="EC" id="3.2.1.52" evidence="3"/>
<evidence type="ECO:0000256" key="4">
    <source>
        <dbReference type="ARBA" id="ARBA00022801"/>
    </source>
</evidence>
<keyword evidence="5" id="KW-0326">Glycosidase</keyword>
<dbReference type="InterPro" id="IPR017853">
    <property type="entry name" value="GH"/>
</dbReference>
<evidence type="ECO:0000313" key="9">
    <source>
        <dbReference type="Proteomes" id="UP000013783"/>
    </source>
</evidence>
<dbReference type="GO" id="GO:0005975">
    <property type="term" value="P:carbohydrate metabolic process"/>
    <property type="evidence" value="ECO:0007669"/>
    <property type="project" value="InterPro"/>
</dbReference>
<proteinExistence type="inferred from homology"/>
<reference evidence="7 9" key="1">
    <citation type="submission" date="2013-02" db="EMBL/GenBank/DDBJ databases">
        <title>The Genome Sequence of Enterococcus malodoratus ATCC_43197.</title>
        <authorList>
            <consortium name="The Broad Institute Genome Sequencing Platform"/>
            <consortium name="The Broad Institute Genome Sequencing Center for Infectious Disease"/>
            <person name="Earl A.M."/>
            <person name="Gilmore M.S."/>
            <person name="Lebreton F."/>
            <person name="Walker B."/>
            <person name="Young S.K."/>
            <person name="Zeng Q."/>
            <person name="Gargeya S."/>
            <person name="Fitzgerald M."/>
            <person name="Haas B."/>
            <person name="Abouelleil A."/>
            <person name="Alvarado L."/>
            <person name="Arachchi H.M."/>
            <person name="Berlin A.M."/>
            <person name="Chapman S.B."/>
            <person name="Dewar J."/>
            <person name="Goldberg J."/>
            <person name="Griggs A."/>
            <person name="Gujja S."/>
            <person name="Hansen M."/>
            <person name="Howarth C."/>
            <person name="Imamovic A."/>
            <person name="Larimer J."/>
            <person name="McCowan C."/>
            <person name="Murphy C."/>
            <person name="Neiman D."/>
            <person name="Pearson M."/>
            <person name="Priest M."/>
            <person name="Roberts A."/>
            <person name="Saif S."/>
            <person name="Shea T."/>
            <person name="Sisk P."/>
            <person name="Sykes S."/>
            <person name="Wortman J."/>
            <person name="Nusbaum C."/>
            <person name="Birren B."/>
        </authorList>
    </citation>
    <scope>NUCLEOTIDE SEQUENCE [LARGE SCALE GENOMIC DNA]</scope>
    <source>
        <strain evidence="7 9">ATCC 43197</strain>
    </source>
</reference>
<dbReference type="Gene3D" id="3.20.20.300">
    <property type="entry name" value="Glycoside hydrolase, family 3, N-terminal domain"/>
    <property type="match status" value="1"/>
</dbReference>
<dbReference type="eggNOG" id="COG1472">
    <property type="taxonomic scope" value="Bacteria"/>
</dbReference>
<dbReference type="STRING" id="71451.RV07_GL002702"/>
<dbReference type="PANTHER" id="PTHR30480:SF13">
    <property type="entry name" value="BETA-HEXOSAMINIDASE"/>
    <property type="match status" value="1"/>
</dbReference>
<dbReference type="RefSeq" id="WP_010742492.1">
    <property type="nucleotide sequence ID" value="NZ_KB946251.1"/>
</dbReference>
<protein>
    <recommendedName>
        <fullName evidence="3">beta-N-acetylhexosaminidase</fullName>
        <ecNumber evidence="3">3.2.1.52</ecNumber>
    </recommendedName>
</protein>
<dbReference type="EMBL" id="ASWA01000003">
    <property type="protein sequence ID" value="EOT67379.1"/>
    <property type="molecule type" value="Genomic_DNA"/>
</dbReference>
<evidence type="ECO:0000313" key="7">
    <source>
        <dbReference type="EMBL" id="EOH72831.1"/>
    </source>
</evidence>
<dbReference type="InterPro" id="IPR050226">
    <property type="entry name" value="NagZ_Beta-hexosaminidase"/>
</dbReference>
<evidence type="ECO:0000256" key="3">
    <source>
        <dbReference type="ARBA" id="ARBA00012663"/>
    </source>
</evidence>
<feature type="domain" description="Glycoside hydrolase family 3 N-terminal" evidence="6">
    <location>
        <begin position="28"/>
        <end position="346"/>
    </location>
</feature>
<dbReference type="AlphaFoldDB" id="R2QWJ5"/>
<comment type="caution">
    <text evidence="7">The sequence shown here is derived from an EMBL/GenBank/DDBJ whole genome shotgun (WGS) entry which is preliminary data.</text>
</comment>
<dbReference type="Pfam" id="PF00933">
    <property type="entry name" value="Glyco_hydro_3"/>
    <property type="match status" value="1"/>
</dbReference>
<dbReference type="EMBL" id="AJAK01000028">
    <property type="protein sequence ID" value="EOH72831.1"/>
    <property type="molecule type" value="Genomic_DNA"/>
</dbReference>
<dbReference type="Proteomes" id="UP000013783">
    <property type="component" value="Unassembled WGS sequence"/>
</dbReference>
<comment type="catalytic activity">
    <reaction evidence="1">
        <text>Hydrolysis of terminal non-reducing N-acetyl-D-hexosamine residues in N-acetyl-beta-D-hexosaminides.</text>
        <dbReference type="EC" id="3.2.1.52"/>
    </reaction>
</comment>
<dbReference type="PANTHER" id="PTHR30480">
    <property type="entry name" value="BETA-HEXOSAMINIDASE-RELATED"/>
    <property type="match status" value="1"/>
</dbReference>
<dbReference type="GeneID" id="79787951"/>
<keyword evidence="4" id="KW-0378">Hydrolase</keyword>
<dbReference type="Gene3D" id="3.40.50.1700">
    <property type="entry name" value="Glycoside hydrolase family 3 C-terminal domain"/>
    <property type="match status" value="1"/>
</dbReference>